<dbReference type="AlphaFoldDB" id="A0A7M7Q283"/>
<dbReference type="InParanoid" id="A0A7M7Q283"/>
<dbReference type="RefSeq" id="XP_016837415.1">
    <property type="nucleotide sequence ID" value="XM_016981926.3"/>
</dbReference>
<reference evidence="1" key="1">
    <citation type="submission" date="2021-01" db="UniProtKB">
        <authorList>
            <consortium name="EnsemblMetazoa"/>
        </authorList>
    </citation>
    <scope>IDENTIFICATION</scope>
</reference>
<dbReference type="EnsemblMetazoa" id="XM_016981927">
    <property type="protein sequence ID" value="XP_016837416"/>
    <property type="gene ID" value="LOC100678804"/>
</dbReference>
<protein>
    <submittedName>
        <fullName evidence="1">Uncharacterized protein</fullName>
    </submittedName>
</protein>
<evidence type="ECO:0000313" key="2">
    <source>
        <dbReference type="Proteomes" id="UP000002358"/>
    </source>
</evidence>
<proteinExistence type="predicted"/>
<dbReference type="OrthoDB" id="17907at2759"/>
<dbReference type="EnsemblMetazoa" id="XM_016981926">
    <property type="protein sequence ID" value="XP_016837415"/>
    <property type="gene ID" value="LOC100678804"/>
</dbReference>
<dbReference type="RefSeq" id="XP_031780682.1">
    <property type="nucleotide sequence ID" value="XM_031924822.2"/>
</dbReference>
<dbReference type="Proteomes" id="UP000002358">
    <property type="component" value="Chromosome 2"/>
</dbReference>
<accession>A0A7M7Q283</accession>
<organism evidence="1 2">
    <name type="scientific">Nasonia vitripennis</name>
    <name type="common">Parasitic wasp</name>
    <dbReference type="NCBI Taxonomy" id="7425"/>
    <lineage>
        <taxon>Eukaryota</taxon>
        <taxon>Metazoa</taxon>
        <taxon>Ecdysozoa</taxon>
        <taxon>Arthropoda</taxon>
        <taxon>Hexapoda</taxon>
        <taxon>Insecta</taxon>
        <taxon>Pterygota</taxon>
        <taxon>Neoptera</taxon>
        <taxon>Endopterygota</taxon>
        <taxon>Hymenoptera</taxon>
        <taxon>Apocrita</taxon>
        <taxon>Proctotrupomorpha</taxon>
        <taxon>Chalcidoidea</taxon>
        <taxon>Pteromalidae</taxon>
        <taxon>Pteromalinae</taxon>
        <taxon>Nasonia</taxon>
    </lineage>
</organism>
<dbReference type="GeneID" id="100678804"/>
<dbReference type="RefSeq" id="XP_016837416.1">
    <property type="nucleotide sequence ID" value="XM_016981927.3"/>
</dbReference>
<sequence length="143" mass="15897">MDFGSVAEAGPVSNAESLTQVLTGNARGSEDKTQFRAEDIFNKLLPYADKLDSEADALLAKIKANLGRCVMLRNIKPGCVGYSTVRRAAQESLIRAFCYFPNAYIALTPHIIEILERDPTNHHDAQKDILYLITRTIKRQSPC</sequence>
<evidence type="ECO:0000313" key="1">
    <source>
        <dbReference type="EnsemblMetazoa" id="XP_031780682"/>
    </source>
</evidence>
<dbReference type="KEGG" id="nvi:100678804"/>
<keyword evidence="2" id="KW-1185">Reference proteome</keyword>
<dbReference type="EnsemblMetazoa" id="XM_031924822">
    <property type="protein sequence ID" value="XP_031780682"/>
    <property type="gene ID" value="LOC100678804"/>
</dbReference>
<name>A0A7M7Q283_NASVI</name>
<dbReference type="SMR" id="A0A7M7Q283"/>